<dbReference type="InterPro" id="IPR015422">
    <property type="entry name" value="PyrdxlP-dep_Trfase_small"/>
</dbReference>
<dbReference type="GO" id="GO:0019343">
    <property type="term" value="P:cysteine biosynthetic process via cystathionine"/>
    <property type="evidence" value="ECO:0007669"/>
    <property type="project" value="TreeGrafter"/>
</dbReference>
<keyword evidence="4 13" id="KW-0663">Pyridoxal phosphate</keyword>
<comment type="cofactor">
    <cofactor evidence="1 14">
        <name>pyridoxal 5'-phosphate</name>
        <dbReference type="ChEBI" id="CHEBI:597326"/>
    </cofactor>
</comment>
<comment type="catalytic activity">
    <reaction evidence="7">
        <text>L,L-cystathionine + H2O = L-homocysteine + pyruvate + NH4(+)</text>
        <dbReference type="Rhea" id="RHEA:13965"/>
        <dbReference type="ChEBI" id="CHEBI:15361"/>
        <dbReference type="ChEBI" id="CHEBI:15377"/>
        <dbReference type="ChEBI" id="CHEBI:28938"/>
        <dbReference type="ChEBI" id="CHEBI:58161"/>
        <dbReference type="ChEBI" id="CHEBI:58199"/>
    </reaction>
</comment>
<dbReference type="GO" id="GO:0019346">
    <property type="term" value="P:transsulfuration"/>
    <property type="evidence" value="ECO:0007669"/>
    <property type="project" value="InterPro"/>
</dbReference>
<reference evidence="15 18" key="1">
    <citation type="journal article" date="2015" name="Microbiology (Mosc.)">
        <title>Genomics of the Weissella cibaria species with an examination of its metabolic traits.</title>
        <authorList>
            <person name="Lynch K.M."/>
            <person name="Lucid A."/>
            <person name="Arendt E.K."/>
            <person name="Sleator R.D."/>
            <person name="Lucey B."/>
            <person name="Coffey A."/>
        </authorList>
    </citation>
    <scope>NUCLEOTIDE SEQUENCE [LARGE SCALE GENOMIC DNA]</scope>
    <source>
        <strain evidence="15 18">MG1</strain>
    </source>
</reference>
<evidence type="ECO:0000313" key="16">
    <source>
        <dbReference type="EMBL" id="OSP89426.1"/>
    </source>
</evidence>
<evidence type="ECO:0000256" key="12">
    <source>
        <dbReference type="ARBA" id="ARBA00083175"/>
    </source>
</evidence>
<evidence type="ECO:0000256" key="2">
    <source>
        <dbReference type="ARBA" id="ARBA00009077"/>
    </source>
</evidence>
<gene>
    <name evidence="15" type="primary">metB</name>
    <name evidence="16" type="ORF">B9D04_05760</name>
    <name evidence="17" type="ORF">FO435_01290</name>
    <name evidence="15" type="ORF">QX99_00589</name>
</gene>
<evidence type="ECO:0000256" key="3">
    <source>
        <dbReference type="ARBA" id="ARBA00012224"/>
    </source>
</evidence>
<sequence>MKFETKVIHGGTQEDPYTGAITTPIYQTSTYHQQTLGGHAKYEYTRGENPTRFALESVMAAIENGTDGFAFSSGMAAIHATMSLLKAGDHIVMANDVYGGTFRLVNRILTDLGITFTAVDTADSVALQEAIKPTTKMVYLESPSNPLMHVTDIAEAARIAHDSGAIAVVDNTFASPYNQNPLDLGADVVIHSGTKYLGGHADVLSGFVIVKDAELAERIKFIQMSIGAVLSPQDSYLVQRSIKTLALRVQRHNENAMALAEFLNNHPKVAKVYFPGLPGTPDYEIARRQMRGFGGMMSIELQPGLDVKQFVENLDVFLLAESLGGVESLIEVPAIMTHASIPRDIRLANGIKDELVRISVGIEDIDDLIADMTKGLDAL</sequence>
<evidence type="ECO:0000256" key="8">
    <source>
        <dbReference type="ARBA" id="ARBA00047625"/>
    </source>
</evidence>
<dbReference type="EMBL" id="NDXJ01000008">
    <property type="protein sequence ID" value="OSP89426.1"/>
    <property type="molecule type" value="Genomic_DNA"/>
</dbReference>
<dbReference type="Gene3D" id="3.40.640.10">
    <property type="entry name" value="Type I PLP-dependent aspartate aminotransferase-like (Major domain)"/>
    <property type="match status" value="1"/>
</dbReference>
<dbReference type="InterPro" id="IPR015421">
    <property type="entry name" value="PyrdxlP-dep_Trfase_major"/>
</dbReference>
<dbReference type="PANTHER" id="PTHR11808">
    <property type="entry name" value="TRANS-SULFURATION ENZYME FAMILY MEMBER"/>
    <property type="match status" value="1"/>
</dbReference>
<organism evidence="15 18">
    <name type="scientific">Weissella cibaria</name>
    <dbReference type="NCBI Taxonomy" id="137591"/>
    <lineage>
        <taxon>Bacteria</taxon>
        <taxon>Bacillati</taxon>
        <taxon>Bacillota</taxon>
        <taxon>Bacilli</taxon>
        <taxon>Lactobacillales</taxon>
        <taxon>Lactobacillaceae</taxon>
        <taxon>Weissella</taxon>
    </lineage>
</organism>
<dbReference type="Gene3D" id="3.90.1150.10">
    <property type="entry name" value="Aspartate Aminotransferase, domain 1"/>
    <property type="match status" value="1"/>
</dbReference>
<comment type="caution">
    <text evidence="15">The sequence shown here is derived from an EMBL/GenBank/DDBJ whole genome shotgun (WGS) entry which is preliminary data.</text>
</comment>
<protein>
    <recommendedName>
        <fullName evidence="10">Cystathionine beta-lyase</fullName>
        <ecNumber evidence="3">4.4.1.13</ecNumber>
    </recommendedName>
    <alternativeName>
        <fullName evidence="11">Beta-cystathionase</fullName>
    </alternativeName>
    <alternativeName>
        <fullName evidence="12">Cysteine lyase</fullName>
    </alternativeName>
    <alternativeName>
        <fullName evidence="6">Cysteine-S-conjugate beta-lyase</fullName>
    </alternativeName>
</protein>
<dbReference type="PIRSF" id="PIRSF001434">
    <property type="entry name" value="CGS"/>
    <property type="match status" value="1"/>
</dbReference>
<dbReference type="Proteomes" id="UP000032287">
    <property type="component" value="Unassembled WGS sequence"/>
</dbReference>
<name>A0A0D1LTN5_9LACO</name>
<reference evidence="16 19" key="2">
    <citation type="submission" date="2017-04" db="EMBL/GenBank/DDBJ databases">
        <title>The genome sequence of Weissella cibaria isolated from wild Drosophila.</title>
        <authorList>
            <person name="Ricks N.J."/>
            <person name="Carroll C."/>
            <person name="Walters A."/>
            <person name="Newell P.D."/>
            <person name="Chaston J.M."/>
        </authorList>
    </citation>
    <scope>NUCLEOTIDE SEQUENCE [LARGE SCALE GENOMIC DNA]</scope>
    <source>
        <strain evidence="16 19">DmW_103</strain>
    </source>
</reference>
<dbReference type="Proteomes" id="UP000193588">
    <property type="component" value="Unassembled WGS sequence"/>
</dbReference>
<dbReference type="EC" id="4.4.1.13" evidence="3"/>
<dbReference type="AlphaFoldDB" id="A0A0D1LTN5"/>
<evidence type="ECO:0000256" key="13">
    <source>
        <dbReference type="PIRSR" id="PIRSR001434-2"/>
    </source>
</evidence>
<dbReference type="FunFam" id="3.40.640.10:FF:000009">
    <property type="entry name" value="Cystathionine gamma-synthase homolog"/>
    <property type="match status" value="1"/>
</dbReference>
<dbReference type="GO" id="GO:0030170">
    <property type="term" value="F:pyridoxal phosphate binding"/>
    <property type="evidence" value="ECO:0007669"/>
    <property type="project" value="InterPro"/>
</dbReference>
<dbReference type="STRING" id="137591.AO080_00840"/>
<evidence type="ECO:0000256" key="11">
    <source>
        <dbReference type="ARBA" id="ARBA00082255"/>
    </source>
</evidence>
<evidence type="ECO:0000313" key="20">
    <source>
        <dbReference type="Proteomes" id="UP000320012"/>
    </source>
</evidence>
<evidence type="ECO:0000256" key="7">
    <source>
        <dbReference type="ARBA" id="ARBA00047517"/>
    </source>
</evidence>
<evidence type="ECO:0000256" key="9">
    <source>
        <dbReference type="ARBA" id="ARBA00054844"/>
    </source>
</evidence>
<proteinExistence type="inferred from homology"/>
<comment type="similarity">
    <text evidence="2 14">Belongs to the trans-sulfuration enzymes family.</text>
</comment>
<keyword evidence="18" id="KW-1185">Reference proteome</keyword>
<dbReference type="GeneID" id="66963223"/>
<dbReference type="GO" id="GO:0003962">
    <property type="term" value="F:cystathionine gamma-synthase activity"/>
    <property type="evidence" value="ECO:0007669"/>
    <property type="project" value="TreeGrafter"/>
</dbReference>
<dbReference type="Pfam" id="PF01053">
    <property type="entry name" value="Cys_Met_Meta_PP"/>
    <property type="match status" value="1"/>
</dbReference>
<feature type="modified residue" description="N6-(pyridoxal phosphate)lysine" evidence="13">
    <location>
        <position position="195"/>
    </location>
</feature>
<dbReference type="EMBL" id="VNHC01000002">
    <property type="protein sequence ID" value="TVV26628.1"/>
    <property type="molecule type" value="Genomic_DNA"/>
</dbReference>
<dbReference type="RefSeq" id="WP_010370751.1">
    <property type="nucleotide sequence ID" value="NZ_BJEF01000005.1"/>
</dbReference>
<dbReference type="SUPFAM" id="SSF53383">
    <property type="entry name" value="PLP-dependent transferases"/>
    <property type="match status" value="1"/>
</dbReference>
<evidence type="ECO:0000256" key="6">
    <source>
        <dbReference type="ARBA" id="ARBA00047213"/>
    </source>
</evidence>
<dbReference type="PANTHER" id="PTHR11808:SF15">
    <property type="entry name" value="CYSTATHIONINE GAMMA-LYASE"/>
    <property type="match status" value="1"/>
</dbReference>
<comment type="catalytic activity">
    <reaction evidence="8">
        <text>an S-substituted L-cysteine + H2O = a thiol + pyruvate + NH4(+)</text>
        <dbReference type="Rhea" id="RHEA:18121"/>
        <dbReference type="ChEBI" id="CHEBI:15361"/>
        <dbReference type="ChEBI" id="CHEBI:15377"/>
        <dbReference type="ChEBI" id="CHEBI:28938"/>
        <dbReference type="ChEBI" id="CHEBI:29256"/>
        <dbReference type="ChEBI" id="CHEBI:58717"/>
        <dbReference type="EC" id="4.4.1.13"/>
    </reaction>
</comment>
<dbReference type="PATRIC" id="fig|137591.25.peg.572"/>
<dbReference type="GO" id="GO:0047804">
    <property type="term" value="F:cysteine-S-conjugate beta-lyase activity"/>
    <property type="evidence" value="ECO:0007669"/>
    <property type="project" value="UniProtKB-EC"/>
</dbReference>
<dbReference type="EMBL" id="JWHU01000006">
    <property type="protein sequence ID" value="KIU21897.1"/>
    <property type="molecule type" value="Genomic_DNA"/>
</dbReference>
<reference evidence="17 20" key="3">
    <citation type="submission" date="2019-07" db="EMBL/GenBank/DDBJ databases">
        <title>Genome sequence of Weissella cibaria GK1.</title>
        <authorList>
            <person name="Choi H.-J."/>
        </authorList>
    </citation>
    <scope>NUCLEOTIDE SEQUENCE [LARGE SCALE GENOMIC DNA]</scope>
    <source>
        <strain evidence="17 20">GK1</strain>
    </source>
</reference>
<evidence type="ECO:0000256" key="14">
    <source>
        <dbReference type="RuleBase" id="RU362118"/>
    </source>
</evidence>
<evidence type="ECO:0000256" key="5">
    <source>
        <dbReference type="ARBA" id="ARBA00046315"/>
    </source>
</evidence>
<dbReference type="GO" id="GO:0004123">
    <property type="term" value="F:cystathionine gamma-lyase activity"/>
    <property type="evidence" value="ECO:0007669"/>
    <property type="project" value="TreeGrafter"/>
</dbReference>
<evidence type="ECO:0000313" key="18">
    <source>
        <dbReference type="Proteomes" id="UP000032287"/>
    </source>
</evidence>
<evidence type="ECO:0000313" key="19">
    <source>
        <dbReference type="Proteomes" id="UP000193588"/>
    </source>
</evidence>
<keyword evidence="15" id="KW-0808">Transferase</keyword>
<dbReference type="CDD" id="cd00614">
    <property type="entry name" value="CGS_like"/>
    <property type="match status" value="1"/>
</dbReference>
<dbReference type="InterPro" id="IPR015424">
    <property type="entry name" value="PyrdxlP-dep_Trfase"/>
</dbReference>
<dbReference type="FunFam" id="3.90.1150.10:FF:000008">
    <property type="entry name" value="Cystathionine gamma-synthase"/>
    <property type="match status" value="1"/>
</dbReference>
<accession>A0A0D1LTN5</accession>
<evidence type="ECO:0000313" key="15">
    <source>
        <dbReference type="EMBL" id="KIU21897.1"/>
    </source>
</evidence>
<comment type="pathway">
    <text evidence="5">Amino-acid biosynthesis; L-methionine biosynthesis via de novo pathway; L-homocysteine from L-cystathionine: step 1/1.</text>
</comment>
<dbReference type="Proteomes" id="UP000320012">
    <property type="component" value="Unassembled WGS sequence"/>
</dbReference>
<dbReference type="InterPro" id="IPR000277">
    <property type="entry name" value="Cys/Met-Metab_PyrdxlP-dep_enz"/>
</dbReference>
<comment type="function">
    <text evidence="9">The enzymatic degradation of amino acids in cheese is believed to generate aroma compounds and therefore to be essential for flavor development. Cystathionine beta-lyase (CBL) can convert cystathionine to homocysteine but is also able to catalyze an alpha, gamma elimination. With methionine as a substrate, it produces volatile sulfur compounds which are important for flavor formation in Gouda cheese.</text>
</comment>
<evidence type="ECO:0000313" key="17">
    <source>
        <dbReference type="EMBL" id="TVV26628.1"/>
    </source>
</evidence>
<evidence type="ECO:0000256" key="4">
    <source>
        <dbReference type="ARBA" id="ARBA00022898"/>
    </source>
</evidence>
<evidence type="ECO:0000256" key="1">
    <source>
        <dbReference type="ARBA" id="ARBA00001933"/>
    </source>
</evidence>
<dbReference type="GO" id="GO:0005737">
    <property type="term" value="C:cytoplasm"/>
    <property type="evidence" value="ECO:0007669"/>
    <property type="project" value="TreeGrafter"/>
</dbReference>
<dbReference type="eggNOG" id="COG0626">
    <property type="taxonomic scope" value="Bacteria"/>
</dbReference>
<evidence type="ECO:0000256" key="10">
    <source>
        <dbReference type="ARBA" id="ARBA00072331"/>
    </source>
</evidence>